<dbReference type="Gene3D" id="3.15.20.10">
    <property type="entry name" value="Bactericidal permeability-increasing protein, domain 2"/>
    <property type="match status" value="1"/>
</dbReference>
<dbReference type="PANTHER" id="PTHR10504:SF131">
    <property type="entry name" value="BPI2 DOMAIN-CONTAINING PROTEIN"/>
    <property type="match status" value="1"/>
</dbReference>
<proteinExistence type="predicted"/>
<keyword evidence="1" id="KW-0732">Signal</keyword>
<dbReference type="AlphaFoldDB" id="A0A7S3MZ80"/>
<protein>
    <submittedName>
        <fullName evidence="2">Uncharacterized protein</fullName>
    </submittedName>
</protein>
<accession>A0A7S3MZ80</accession>
<dbReference type="GO" id="GO:0008289">
    <property type="term" value="F:lipid binding"/>
    <property type="evidence" value="ECO:0007669"/>
    <property type="project" value="InterPro"/>
</dbReference>
<dbReference type="EMBL" id="HBIH01016009">
    <property type="protein sequence ID" value="CAE0325880.1"/>
    <property type="molecule type" value="Transcribed_RNA"/>
</dbReference>
<dbReference type="InterPro" id="IPR032942">
    <property type="entry name" value="BPI/LBP/Plunc"/>
</dbReference>
<feature type="signal peptide" evidence="1">
    <location>
        <begin position="1"/>
        <end position="18"/>
    </location>
</feature>
<organism evidence="2">
    <name type="scientific">Strombidium inclinatum</name>
    <dbReference type="NCBI Taxonomy" id="197538"/>
    <lineage>
        <taxon>Eukaryota</taxon>
        <taxon>Sar</taxon>
        <taxon>Alveolata</taxon>
        <taxon>Ciliophora</taxon>
        <taxon>Intramacronucleata</taxon>
        <taxon>Spirotrichea</taxon>
        <taxon>Oligotrichia</taxon>
        <taxon>Strombidiidae</taxon>
        <taxon>Strombidium</taxon>
    </lineage>
</organism>
<gene>
    <name evidence="2" type="ORF">SINC0208_LOCUS6505</name>
</gene>
<evidence type="ECO:0000313" key="2">
    <source>
        <dbReference type="EMBL" id="CAE0325880.1"/>
    </source>
</evidence>
<name>A0A7S3MZ80_9SPIT</name>
<feature type="chain" id="PRO_5031454314" evidence="1">
    <location>
        <begin position="19"/>
        <end position="514"/>
    </location>
</feature>
<reference evidence="2" key="1">
    <citation type="submission" date="2021-01" db="EMBL/GenBank/DDBJ databases">
        <authorList>
            <person name="Corre E."/>
            <person name="Pelletier E."/>
            <person name="Niang G."/>
            <person name="Scheremetjew M."/>
            <person name="Finn R."/>
            <person name="Kale V."/>
            <person name="Holt S."/>
            <person name="Cochrane G."/>
            <person name="Meng A."/>
            <person name="Brown T."/>
            <person name="Cohen L."/>
        </authorList>
    </citation>
    <scope>NUCLEOTIDE SEQUENCE</scope>
    <source>
        <strain evidence="2">S3</strain>
    </source>
</reference>
<dbReference type="SUPFAM" id="SSF55394">
    <property type="entry name" value="Bactericidal permeability-increasing protein, BPI"/>
    <property type="match status" value="2"/>
</dbReference>
<sequence>MIKTVSRALVALATLASGQNTKPGLGFSLTQAGVNEAKNELTPLIFDHLHDLTIPEVDFDGGYLKNLVVNVPAPDVSNINIAFNDSTNGAELTASELTASMDGDFKFKEVITVKGGIKINIKKMSIDFEADMSNQASNPAYENAPFITLSKSIVTLKPDDIDVKLSGGLVSKIANVFVPLVKKTIVPGMIKTVEQKINDAITKKINPWLQANGTQLMIPYLAGVTLDVAQIGSGVTVSPDGYAYEEVNATFFNAEKVAASAFTPATFAVRDPAGKDFQGYLTDYVLNTAFEAGFSTGNTLDITYLLSHYLNLTVTTDTVGKIVPELLTKYGPGKAVGISGTFAKQCFSGFTTDGQNFNGSLAVTIVVDSEVAIQATFDAIDFLGNLYAKEGALYGGLTKSSVGTVADFTTTLGMTADQLQTEVQGFSDKYVSEINAKLAAGIVIPKILGLDVSDVEISSFDGYLGLGFSPTPAFFSQVHQAILFMQKEVASWDEMMNTPLELTFDGENFLFLQE</sequence>
<evidence type="ECO:0000256" key="1">
    <source>
        <dbReference type="SAM" id="SignalP"/>
    </source>
</evidence>
<dbReference type="InterPro" id="IPR017943">
    <property type="entry name" value="Bactericidal_perm-incr_a/b_dom"/>
</dbReference>
<dbReference type="PANTHER" id="PTHR10504">
    <property type="entry name" value="BACTERICIDAL PERMEABILITY-INCREASING BPI PROTEIN-RELATED"/>
    <property type="match status" value="1"/>
</dbReference>
<dbReference type="Gene3D" id="3.15.10.10">
    <property type="entry name" value="Bactericidal permeability-increasing protein, domain 1"/>
    <property type="match status" value="1"/>
</dbReference>